<feature type="domain" description="Peptidase S11 D-Ala-D-Ala carboxypeptidase A C-terminal" evidence="17">
    <location>
        <begin position="309"/>
        <end position="413"/>
    </location>
</feature>
<keyword evidence="11" id="KW-0961">Cell wall biogenesis/degradation</keyword>
<dbReference type="InterPro" id="IPR037167">
    <property type="entry name" value="Peptidase_S11_C_sf"/>
</dbReference>
<evidence type="ECO:0000256" key="6">
    <source>
        <dbReference type="ARBA" id="ARBA00022670"/>
    </source>
</evidence>
<dbReference type="EC" id="3.4.16.4" evidence="4"/>
<evidence type="ECO:0000256" key="3">
    <source>
        <dbReference type="ARBA" id="ARBA00007164"/>
    </source>
</evidence>
<protein>
    <recommendedName>
        <fullName evidence="4">serine-type D-Ala-D-Ala carboxypeptidase</fullName>
        <ecNumber evidence="4">3.4.16.4</ecNumber>
    </recommendedName>
</protein>
<evidence type="ECO:0000256" key="16">
    <source>
        <dbReference type="SAM" id="SignalP"/>
    </source>
</evidence>
<feature type="binding site" evidence="14">
    <location>
        <position position="255"/>
    </location>
    <ligand>
        <name>substrate</name>
    </ligand>
</feature>
<dbReference type="Gene3D" id="3.40.710.10">
    <property type="entry name" value="DD-peptidase/beta-lactamase superfamily"/>
    <property type="match status" value="1"/>
</dbReference>
<dbReference type="Proteomes" id="UP001179600">
    <property type="component" value="Chromosome"/>
</dbReference>
<dbReference type="PANTHER" id="PTHR21581">
    <property type="entry name" value="D-ALANYL-D-ALANINE CARBOXYPEPTIDASE"/>
    <property type="match status" value="1"/>
</dbReference>
<evidence type="ECO:0000256" key="11">
    <source>
        <dbReference type="ARBA" id="ARBA00023316"/>
    </source>
</evidence>
<dbReference type="Gene3D" id="2.60.410.10">
    <property type="entry name" value="D-Ala-D-Ala carboxypeptidase, C-terminal domain"/>
    <property type="match status" value="1"/>
</dbReference>
<gene>
    <name evidence="18" type="ORF">PML95_02265</name>
</gene>
<dbReference type="InterPro" id="IPR015956">
    <property type="entry name" value="Peniciliin-bd_prot_C_sf"/>
</dbReference>
<dbReference type="SUPFAM" id="SSF69189">
    <property type="entry name" value="Penicillin-binding protein associated domain"/>
    <property type="match status" value="1"/>
</dbReference>
<dbReference type="GO" id="GO:0009252">
    <property type="term" value="P:peptidoglycan biosynthetic process"/>
    <property type="evidence" value="ECO:0007669"/>
    <property type="project" value="UniProtKB-KW"/>
</dbReference>
<evidence type="ECO:0000256" key="8">
    <source>
        <dbReference type="ARBA" id="ARBA00022801"/>
    </source>
</evidence>
<comment type="pathway">
    <text evidence="2">Cell wall biogenesis; peptidoglycan biosynthesis.</text>
</comment>
<feature type="chain" id="PRO_5042167924" description="serine-type D-Ala-D-Ala carboxypeptidase" evidence="16">
    <location>
        <begin position="29"/>
        <end position="432"/>
    </location>
</feature>
<dbReference type="GO" id="GO:0008360">
    <property type="term" value="P:regulation of cell shape"/>
    <property type="evidence" value="ECO:0007669"/>
    <property type="project" value="UniProtKB-KW"/>
</dbReference>
<evidence type="ECO:0000256" key="9">
    <source>
        <dbReference type="ARBA" id="ARBA00022960"/>
    </source>
</evidence>
<comment type="function">
    <text evidence="1">Removes C-terminal D-alanyl residues from sugar-peptide cell wall precursors.</text>
</comment>
<sequence>MMYKKMRKPLTIFFSVILLLLSPLSSLAATSGIPFDSLAQAAIAIDADSGQIFYEKNSQEPLPIASMTKLISFYLILEAIHNGELSWDETMTINEHLYELSHNTELSNVFLAQNHHYTIEDLFDAAEKVSANAAIIALSERVAGSEVAFVDKMREKVEEWGIHDAYLISTSGINNEDAKGQIYPGSGPNEENLMSARDMALVIYHLIHDFPEILDDTSQPTALFAEGTPEEVVLESTNAMLPGMAFETPGVQGLKTGTTELAGTNFAGLISRDQRRVITVVMHVEEYDEDTGKRFEETQNLMNYALDDWEQRPIVEPDAIYQEATTDYGTKPKVTLHYQKGPVYWLPKNQSVQTEFVPDEHKWTKNNTLKMPVQQSEVVGHAVIKLPGTAKETLFDQTESVSIPIYAGETIKPLPFLQKIVKKTQVFFQRLF</sequence>
<dbReference type="InterPro" id="IPR001967">
    <property type="entry name" value="Peptidase_S11_N"/>
</dbReference>
<keyword evidence="6" id="KW-0645">Protease</keyword>
<dbReference type="PRINTS" id="PR00725">
    <property type="entry name" value="DADACBPTASE1"/>
</dbReference>
<feature type="active site" description="Acyl-ester intermediate" evidence="13">
    <location>
        <position position="66"/>
    </location>
</feature>
<keyword evidence="9" id="KW-0133">Cell shape</keyword>
<feature type="signal peptide" evidence="16">
    <location>
        <begin position="1"/>
        <end position="28"/>
    </location>
</feature>
<feature type="active site" evidence="13">
    <location>
        <position position="130"/>
    </location>
</feature>
<dbReference type="GO" id="GO:0006508">
    <property type="term" value="P:proteolysis"/>
    <property type="evidence" value="ECO:0007669"/>
    <property type="project" value="UniProtKB-KW"/>
</dbReference>
<evidence type="ECO:0000259" key="17">
    <source>
        <dbReference type="SMART" id="SM00936"/>
    </source>
</evidence>
<evidence type="ECO:0000256" key="5">
    <source>
        <dbReference type="ARBA" id="ARBA00022645"/>
    </source>
</evidence>
<dbReference type="SMART" id="SM00936">
    <property type="entry name" value="PBP5_C"/>
    <property type="match status" value="1"/>
</dbReference>
<proteinExistence type="inferred from homology"/>
<dbReference type="AlphaFoldDB" id="A0AAE9XMY3"/>
<evidence type="ECO:0000313" key="19">
    <source>
        <dbReference type="Proteomes" id="UP001179600"/>
    </source>
</evidence>
<keyword evidence="5" id="KW-0121">Carboxypeptidase</keyword>
<dbReference type="GO" id="GO:0009002">
    <property type="term" value="F:serine-type D-Ala-D-Ala carboxypeptidase activity"/>
    <property type="evidence" value="ECO:0007669"/>
    <property type="project" value="UniProtKB-EC"/>
</dbReference>
<evidence type="ECO:0000256" key="1">
    <source>
        <dbReference type="ARBA" id="ARBA00003217"/>
    </source>
</evidence>
<dbReference type="SUPFAM" id="SSF56601">
    <property type="entry name" value="beta-lactamase/transpeptidase-like"/>
    <property type="match status" value="1"/>
</dbReference>
<evidence type="ECO:0000256" key="10">
    <source>
        <dbReference type="ARBA" id="ARBA00022984"/>
    </source>
</evidence>
<evidence type="ECO:0000256" key="7">
    <source>
        <dbReference type="ARBA" id="ARBA00022729"/>
    </source>
</evidence>
<reference evidence="18" key="1">
    <citation type="submission" date="2023-01" db="EMBL/GenBank/DDBJ databases">
        <title>Oxazolidinone resistance genes in florfenicol resistant enterococci from beef cattle and veal calves at slaughter.</title>
        <authorList>
            <person name="Biggel M."/>
        </authorList>
    </citation>
    <scope>NUCLEOTIDE SEQUENCE</scope>
    <source>
        <strain evidence="18">K204-1</strain>
    </source>
</reference>
<evidence type="ECO:0000256" key="12">
    <source>
        <dbReference type="ARBA" id="ARBA00034000"/>
    </source>
</evidence>
<keyword evidence="8 18" id="KW-0378">Hydrolase</keyword>
<comment type="similarity">
    <text evidence="3 15">Belongs to the peptidase S11 family.</text>
</comment>
<dbReference type="Pfam" id="PF00768">
    <property type="entry name" value="Peptidase_S11"/>
    <property type="match status" value="1"/>
</dbReference>
<dbReference type="InterPro" id="IPR012907">
    <property type="entry name" value="Peptidase_S11_C"/>
</dbReference>
<evidence type="ECO:0000256" key="4">
    <source>
        <dbReference type="ARBA" id="ARBA00012448"/>
    </source>
</evidence>
<evidence type="ECO:0000256" key="14">
    <source>
        <dbReference type="PIRSR" id="PIRSR618044-2"/>
    </source>
</evidence>
<evidence type="ECO:0000256" key="2">
    <source>
        <dbReference type="ARBA" id="ARBA00004752"/>
    </source>
</evidence>
<dbReference type="InterPro" id="IPR018044">
    <property type="entry name" value="Peptidase_S11"/>
</dbReference>
<dbReference type="EMBL" id="CP116507">
    <property type="protein sequence ID" value="WCG23093.1"/>
    <property type="molecule type" value="Genomic_DNA"/>
</dbReference>
<feature type="active site" description="Proton acceptor" evidence="13">
    <location>
        <position position="69"/>
    </location>
</feature>
<evidence type="ECO:0000256" key="13">
    <source>
        <dbReference type="PIRSR" id="PIRSR618044-1"/>
    </source>
</evidence>
<dbReference type="GO" id="GO:0071555">
    <property type="term" value="P:cell wall organization"/>
    <property type="evidence" value="ECO:0007669"/>
    <property type="project" value="UniProtKB-KW"/>
</dbReference>
<organism evidence="18 19">
    <name type="scientific">Vagococcus lutrae</name>
    <dbReference type="NCBI Taxonomy" id="81947"/>
    <lineage>
        <taxon>Bacteria</taxon>
        <taxon>Bacillati</taxon>
        <taxon>Bacillota</taxon>
        <taxon>Bacilli</taxon>
        <taxon>Lactobacillales</taxon>
        <taxon>Enterococcaceae</taxon>
        <taxon>Vagococcus</taxon>
    </lineage>
</organism>
<keyword evidence="7 16" id="KW-0732">Signal</keyword>
<accession>A0AAE9XMY3</accession>
<evidence type="ECO:0000256" key="15">
    <source>
        <dbReference type="RuleBase" id="RU004016"/>
    </source>
</evidence>
<comment type="catalytic activity">
    <reaction evidence="12">
        <text>Preferential cleavage: (Ac)2-L-Lys-D-Ala-|-D-Ala. Also transpeptidation of peptidyl-alanyl moieties that are N-acyl substituents of D-alanine.</text>
        <dbReference type="EC" id="3.4.16.4"/>
    </reaction>
</comment>
<evidence type="ECO:0000313" key="18">
    <source>
        <dbReference type="EMBL" id="WCG23093.1"/>
    </source>
</evidence>
<dbReference type="InterPro" id="IPR012338">
    <property type="entry name" value="Beta-lactam/transpept-like"/>
</dbReference>
<dbReference type="RefSeq" id="WP_272163506.1">
    <property type="nucleotide sequence ID" value="NZ_CP116507.1"/>
</dbReference>
<name>A0AAE9XMY3_9ENTE</name>
<dbReference type="PANTHER" id="PTHR21581:SF11">
    <property type="entry name" value="D-ALANYL-D-ALANINE CARBOXYPEPTIDASE DACA"/>
    <property type="match status" value="1"/>
</dbReference>
<keyword evidence="10" id="KW-0573">Peptidoglycan synthesis</keyword>